<name>A0AAX1MH05_ACIJU</name>
<proteinExistence type="inferred from homology"/>
<reference evidence="4" key="1">
    <citation type="submission" date="2020-07" db="EMBL/GenBank/DDBJ databases">
        <title>Acinetobacter junii strain YR7 chromosome and plasmid pNDM-YR7.</title>
        <authorList>
            <person name="Tang B."/>
        </authorList>
    </citation>
    <scope>NUCLEOTIDE SEQUENCE</scope>
    <source>
        <strain evidence="4">YR7</strain>
    </source>
</reference>
<keyword evidence="3" id="KW-0812">Transmembrane</keyword>
<evidence type="ECO:0000256" key="2">
    <source>
        <dbReference type="ARBA" id="ARBA00022481"/>
    </source>
</evidence>
<evidence type="ECO:0000256" key="1">
    <source>
        <dbReference type="ARBA" id="ARBA00005233"/>
    </source>
</evidence>
<feature type="transmembrane region" description="Helical" evidence="3">
    <location>
        <begin position="6"/>
        <end position="27"/>
    </location>
</feature>
<keyword evidence="2" id="KW-0488">Methylation</keyword>
<dbReference type="GeneID" id="70091158"/>
<dbReference type="AlphaFoldDB" id="A0AAX1MH05"/>
<dbReference type="InterPro" id="IPR012902">
    <property type="entry name" value="N_methyl_site"/>
</dbReference>
<dbReference type="SUPFAM" id="SSF54523">
    <property type="entry name" value="Pili subunits"/>
    <property type="match status" value="1"/>
</dbReference>
<sequence length="155" mass="16795">MNKNDGFTLIELMVVLIIIAIIAAIAIPSYQSYARRALAAQMQQEMQRISVLLERHKARNFSYKGFDLSTQGVVAPRTYSFDLKDAATTTTAAKGSGNGKLLSATDASGRSWVLYGITSDAQNYNFLMTSTGLRCKNKTAANVVSTGCGTGEEPW</sequence>
<keyword evidence="3" id="KW-1133">Transmembrane helix</keyword>
<dbReference type="GO" id="GO:0015628">
    <property type="term" value="P:protein secretion by the type II secretion system"/>
    <property type="evidence" value="ECO:0007669"/>
    <property type="project" value="InterPro"/>
</dbReference>
<gene>
    <name evidence="4" type="ORF">H2677_01455</name>
</gene>
<dbReference type="InterPro" id="IPR045584">
    <property type="entry name" value="Pilin-like"/>
</dbReference>
<dbReference type="PANTHER" id="PTHR30093:SF34">
    <property type="entry name" value="PREPILIN PEPTIDASE-DEPENDENT PROTEIN D"/>
    <property type="match status" value="1"/>
</dbReference>
<dbReference type="RefSeq" id="WP_099948003.1">
    <property type="nucleotide sequence ID" value="NZ_CP024632.1"/>
</dbReference>
<comment type="similarity">
    <text evidence="1">Belongs to the N-Me-Phe pilin family.</text>
</comment>
<organism evidence="4 5">
    <name type="scientific">Acinetobacter junii</name>
    <dbReference type="NCBI Taxonomy" id="40215"/>
    <lineage>
        <taxon>Bacteria</taxon>
        <taxon>Pseudomonadati</taxon>
        <taxon>Pseudomonadota</taxon>
        <taxon>Gammaproteobacteria</taxon>
        <taxon>Moraxellales</taxon>
        <taxon>Moraxellaceae</taxon>
        <taxon>Acinetobacter</taxon>
    </lineage>
</organism>
<dbReference type="PRINTS" id="PR00813">
    <property type="entry name" value="BCTERIALGSPG"/>
</dbReference>
<dbReference type="PANTHER" id="PTHR30093">
    <property type="entry name" value="GENERAL SECRETION PATHWAY PROTEIN G"/>
    <property type="match status" value="1"/>
</dbReference>
<dbReference type="Pfam" id="PF07963">
    <property type="entry name" value="N_methyl"/>
    <property type="match status" value="1"/>
</dbReference>
<keyword evidence="3" id="KW-0472">Membrane</keyword>
<dbReference type="Proteomes" id="UP000679388">
    <property type="component" value="Chromosome"/>
</dbReference>
<dbReference type="Gene3D" id="3.30.700.10">
    <property type="entry name" value="Glycoprotein, Type 4 Pilin"/>
    <property type="match status" value="1"/>
</dbReference>
<evidence type="ECO:0000256" key="3">
    <source>
        <dbReference type="SAM" id="Phobius"/>
    </source>
</evidence>
<dbReference type="InterPro" id="IPR000983">
    <property type="entry name" value="Bac_GSPG_pilin"/>
</dbReference>
<protein>
    <submittedName>
        <fullName evidence="4">Prepilin-type N-terminal cleavage/methylation domain-containing protein</fullName>
    </submittedName>
</protein>
<accession>A0AAX1MH05</accession>
<dbReference type="NCBIfam" id="TIGR02532">
    <property type="entry name" value="IV_pilin_GFxxxE"/>
    <property type="match status" value="1"/>
</dbReference>
<evidence type="ECO:0000313" key="5">
    <source>
        <dbReference type="Proteomes" id="UP000679388"/>
    </source>
</evidence>
<evidence type="ECO:0000313" key="4">
    <source>
        <dbReference type="EMBL" id="QUY36903.1"/>
    </source>
</evidence>
<dbReference type="GO" id="GO:0015627">
    <property type="term" value="C:type II protein secretion system complex"/>
    <property type="evidence" value="ECO:0007669"/>
    <property type="project" value="InterPro"/>
</dbReference>
<dbReference type="EMBL" id="CP059558">
    <property type="protein sequence ID" value="QUY36903.1"/>
    <property type="molecule type" value="Genomic_DNA"/>
</dbReference>